<sequence length="1933" mass="219587">MSIEQLEALCEKDSRLRQDPACVEHLLAKGLPSIDTQLSMELQIGSDVALEYLNHTLNVLRPLPTRFNSMKCAALHHKLSVLRKRGVSPLEPDFKESLMNLIEIPIQSPFSAPSFIEKWSKTDRNCIIHAHCQVQPLPVVSHSALTQALQRYIRLVILKSGNSKQFEQYVEAETLEQWFAEEQLMAGQVQQASSRVLPPDRVKALNDRVVLEFSDENPVEFAVGSQVQLKVIVKNVEHLVMRLYEVNTESAYTNQTVHSLESLSVEGLVANNEIDFKYSQNAIIQHEETLSLSSVGTNRGAYIIELAGNGRIVRCLIQIGHLSTVSSVGLHGQNIRVLNEMSEECKSSEIIIRGQRYQSDSSGCITIPFSEGNTEERAIILSDGFASMSTIRLIPEDYSLECGFFTERETLLSKRRCKVVVRCRLLLCGTIAPLSLLQDTRLSIMIQDLDGVETRTEISNIGFSSDRDSLHDFFLPDKAVKVEFSLSTSVRSERTGKDIQLFGSDSVQFNEIDRTNLMEDLYLQQSEEGYTILSLCKSGRPRANKTYNVRLHFNGVKYFSDYQLATNLSGKINLGKLAGVASVEISNRLWTLPVETNNRPKSIVCEEGELISFCSNSTLEKYKNDRYKVGLLSVSVKDEILHDVSHFIQFSSGKIQLSSLKQGNYVLYMRDACLHLESVVVKVTKNKLRIVDGDYGLSILVNGRFAFHETCAKLTASIKSASFTKDEVVVVVENASPQTRCHVVLTHFVPIHSVTQYLLDEFSDHTERKSPDVFVPTLSTYMRSQGLSAEQQYIRNRSQEAKIPGVMLTRPSLLIVQNDNPGKVFSPIEDDTPVLGGVNRMEMYCEDEMAKDDLPMRSRAAFGGRGPGGLMSAAPKMMKRRAQVREAECLAEEVLDESRVNDIISGSSRHNLEFLSNGASTFYNLTPDNSGAIVVKLNAQHATEHFFCTIALIDRDVSMVRHVVRREEKVEYSDTSLQSSFDVDRHWAEQKNIEPLNSSETLEIFDRKSCEYAVYGSLGKVFDVLSALMESEEKEKLQKFRFIIRWNALSEEEKLKYFSEFASHELNFFLAMKDPSFFESIVKPFLQNKFSKSFLDQWLLKEDVKEYCQISESTKLNTFERIILAQLLRVDSIFEMVKNQADLLPSARDDFDILHKFALRNQPGDSLDGDEEQRKERKSSDDDSDNSMGSSEMEEEEEGGDDGMPAAPPASRSMVASFARSSPSKPFYKPLENVSEYGEMHYYKRKIEEQDENLIRVSHFWADFAEHCRNIKSDTMTSFLSQNFLRAHRNWTEAVLALAVLDLPFDDQSLTVTNDPSSLKTQLSASSNTLLVHQQVLPVEVELNSALFASQNYFDPDDRYRIENKERVEKFLTTDFETFKVYGCRSTVTNVSALTQKIDILEQIPQGSVPLSGGFFVKSHYVELKGYSTVTDEFYFYFPESGTFSHFPVHVAQRGTCVAHAVPTKLVVVVERLSRDVESWPDLVQYGSTNDIVRFLQTHNPLRYPLKDLEPHITDKNAFEAIIKVLLDQGCFVSFLWKYGVLHGDRNSIAIWSLKNPSFVQMLRGVSESKILKLDVEHEKFYQHLEYEPLVNARAHVIRESSPEHMAQLTEQFRLLCSILHVRSSLQFHELLSVCYYLISHDRFEEAQVFFSKLETEAQSEALSKKYSLQMDYMRCYFEMLLGKTYVVARDIATRYKDYKVKRWRNLFREVLSQLDEIEGVESTHVIDPAEETRNQELERLAASEPSLTFKIEANAGLVYYQNVSTLSINYYPMDVEELFSMKPFGEASSDIVIRPKHSTTHALDEPVQGVFRFDLDPAFKNALIEVEGGGKRNVATHLSRDFIPHIYHQYGLLRVSKHDQKSPLVAAYVKVYAETSVGPTFWKDGYTDLRGKFDYATVSGRSAFDAKRFAILIVTESHGIAWLKANSIRSSA</sequence>
<feature type="region of interest" description="Disordered" evidence="1">
    <location>
        <begin position="1162"/>
        <end position="1216"/>
    </location>
</feature>
<organism evidence="2">
    <name type="scientific">Timspurckia oligopyrenoides</name>
    <dbReference type="NCBI Taxonomy" id="708627"/>
    <lineage>
        <taxon>Eukaryota</taxon>
        <taxon>Rhodophyta</taxon>
        <taxon>Bangiophyceae</taxon>
        <taxon>Porphyridiales</taxon>
        <taxon>Porphyridiaceae</taxon>
        <taxon>Timspurckia</taxon>
    </lineage>
</organism>
<proteinExistence type="predicted"/>
<name>A0A7S0ZKP3_9RHOD</name>
<protein>
    <submittedName>
        <fullName evidence="2">Uncharacterized protein</fullName>
    </submittedName>
</protein>
<gene>
    <name evidence="2" type="ORF">TOLI1172_LOCUS9332</name>
</gene>
<evidence type="ECO:0000256" key="1">
    <source>
        <dbReference type="SAM" id="MobiDB-lite"/>
    </source>
</evidence>
<dbReference type="EMBL" id="HBFP01012926">
    <property type="protein sequence ID" value="CAD8824933.1"/>
    <property type="molecule type" value="Transcribed_RNA"/>
</dbReference>
<evidence type="ECO:0000313" key="2">
    <source>
        <dbReference type="EMBL" id="CAD8824933.1"/>
    </source>
</evidence>
<feature type="compositionally biased region" description="Acidic residues" evidence="1">
    <location>
        <begin position="1192"/>
        <end position="1201"/>
    </location>
</feature>
<reference evidence="2" key="1">
    <citation type="submission" date="2021-01" db="EMBL/GenBank/DDBJ databases">
        <authorList>
            <person name="Corre E."/>
            <person name="Pelletier E."/>
            <person name="Niang G."/>
            <person name="Scheremetjew M."/>
            <person name="Finn R."/>
            <person name="Kale V."/>
            <person name="Holt S."/>
            <person name="Cochrane G."/>
            <person name="Meng A."/>
            <person name="Brown T."/>
            <person name="Cohen L."/>
        </authorList>
    </citation>
    <scope>NUCLEOTIDE SEQUENCE</scope>
    <source>
        <strain evidence="2">CCMP3278</strain>
    </source>
</reference>
<feature type="compositionally biased region" description="Basic and acidic residues" evidence="1">
    <location>
        <begin position="1172"/>
        <end position="1181"/>
    </location>
</feature>
<accession>A0A7S0ZKP3</accession>